<comment type="function">
    <text evidence="2">Antitoxin component of a type II toxin-antitoxin (TA) system.</text>
</comment>
<dbReference type="InterPro" id="IPR006442">
    <property type="entry name" value="Antitoxin_Phd/YefM"/>
</dbReference>
<reference evidence="4 5" key="1">
    <citation type="journal article" date="2016" name="Nat. Commun.">
        <title>Thousands of microbial genomes shed light on interconnected biogeochemical processes in an aquifer system.</title>
        <authorList>
            <person name="Anantharaman K."/>
            <person name="Brown C.T."/>
            <person name="Hug L.A."/>
            <person name="Sharon I."/>
            <person name="Castelle C.J."/>
            <person name="Probst A.J."/>
            <person name="Thomas B.C."/>
            <person name="Singh A."/>
            <person name="Wilkins M.J."/>
            <person name="Karaoz U."/>
            <person name="Brodie E.L."/>
            <person name="Williams K.H."/>
            <person name="Hubbard S.S."/>
            <person name="Banfield J.F."/>
        </authorList>
    </citation>
    <scope>NUCLEOTIDE SEQUENCE [LARGE SCALE GENOMIC DNA]</scope>
</reference>
<keyword evidence="3" id="KW-0175">Coiled coil</keyword>
<dbReference type="Gene3D" id="1.10.1220.170">
    <property type="match status" value="1"/>
</dbReference>
<accession>A0A1F5G9L9</accession>
<dbReference type="EMBL" id="MFAY01000034">
    <property type="protein sequence ID" value="OGD88562.1"/>
    <property type="molecule type" value="Genomic_DNA"/>
</dbReference>
<dbReference type="Proteomes" id="UP000178577">
    <property type="component" value="Unassembled WGS sequence"/>
</dbReference>
<dbReference type="Gene3D" id="3.40.1620.10">
    <property type="entry name" value="YefM-like domain"/>
    <property type="match status" value="1"/>
</dbReference>
<protein>
    <recommendedName>
        <fullName evidence="2">Antitoxin</fullName>
    </recommendedName>
</protein>
<evidence type="ECO:0000256" key="2">
    <source>
        <dbReference type="RuleBase" id="RU362080"/>
    </source>
</evidence>
<proteinExistence type="inferred from homology"/>
<comment type="caution">
    <text evidence="4">The sequence shown here is derived from an EMBL/GenBank/DDBJ whole genome shotgun (WGS) entry which is preliminary data.</text>
</comment>
<feature type="coiled-coil region" evidence="3">
    <location>
        <begin position="7"/>
        <end position="66"/>
    </location>
</feature>
<dbReference type="AlphaFoldDB" id="A0A1F5G9L9"/>
<organism evidence="4 5">
    <name type="scientific">Candidatus Curtissbacteria bacterium RIFCSPHIGHO2_01_FULL_40_12</name>
    <dbReference type="NCBI Taxonomy" id="1797710"/>
    <lineage>
        <taxon>Bacteria</taxon>
        <taxon>Candidatus Curtissiibacteriota</taxon>
    </lineage>
</organism>
<evidence type="ECO:0000256" key="1">
    <source>
        <dbReference type="ARBA" id="ARBA00009981"/>
    </source>
</evidence>
<dbReference type="InterPro" id="IPR036165">
    <property type="entry name" value="YefM-like_sf"/>
</dbReference>
<dbReference type="PANTHER" id="PTHR33713">
    <property type="entry name" value="ANTITOXIN YAFN-RELATED"/>
    <property type="match status" value="1"/>
</dbReference>
<dbReference type="NCBIfam" id="TIGR01552">
    <property type="entry name" value="phd_fam"/>
    <property type="match status" value="1"/>
</dbReference>
<evidence type="ECO:0000313" key="4">
    <source>
        <dbReference type="EMBL" id="OGD88562.1"/>
    </source>
</evidence>
<comment type="similarity">
    <text evidence="1 2">Belongs to the phD/YefM antitoxin family.</text>
</comment>
<dbReference type="SUPFAM" id="SSF143120">
    <property type="entry name" value="YefM-like"/>
    <property type="match status" value="1"/>
</dbReference>
<dbReference type="Pfam" id="PF02604">
    <property type="entry name" value="PhdYeFM_antitox"/>
    <property type="match status" value="1"/>
</dbReference>
<dbReference type="PANTHER" id="PTHR33713:SF6">
    <property type="entry name" value="ANTITOXIN YEFM"/>
    <property type="match status" value="1"/>
</dbReference>
<name>A0A1F5G9L9_9BACT</name>
<dbReference type="InterPro" id="IPR051405">
    <property type="entry name" value="phD/YefM_antitoxin"/>
</dbReference>
<gene>
    <name evidence="4" type="ORF">A2693_03590</name>
</gene>
<evidence type="ECO:0000313" key="5">
    <source>
        <dbReference type="Proteomes" id="UP000178577"/>
    </source>
</evidence>
<sequence>MSNTISATDARAKLYDLLEEVDKLSKRVIITRHGKTKAVLVNADELESLEETLEVLRDKRAMASIAKSMKEIKAGKIIPFENVIAAK</sequence>
<evidence type="ECO:0000256" key="3">
    <source>
        <dbReference type="SAM" id="Coils"/>
    </source>
</evidence>